<dbReference type="GO" id="GO:0003697">
    <property type="term" value="F:single-stranded DNA binding"/>
    <property type="evidence" value="ECO:0007669"/>
    <property type="project" value="UniProtKB-UniRule"/>
</dbReference>
<evidence type="ECO:0000313" key="5">
    <source>
        <dbReference type="EMBL" id="OGL54014.1"/>
    </source>
</evidence>
<dbReference type="EMBL" id="MGDI01000017">
    <property type="protein sequence ID" value="OGL54014.1"/>
    <property type="molecule type" value="Genomic_DNA"/>
</dbReference>
<dbReference type="PANTHER" id="PTHR10302">
    <property type="entry name" value="SINGLE-STRANDED DNA-BINDING PROTEIN"/>
    <property type="match status" value="1"/>
</dbReference>
<dbReference type="PANTHER" id="PTHR10302:SF27">
    <property type="entry name" value="SINGLE-STRANDED DNA-BINDING PROTEIN"/>
    <property type="match status" value="1"/>
</dbReference>
<dbReference type="InterPro" id="IPR011344">
    <property type="entry name" value="ssDNA-bd"/>
</dbReference>
<evidence type="ECO:0000256" key="3">
    <source>
        <dbReference type="PIRNR" id="PIRNR002070"/>
    </source>
</evidence>
<dbReference type="GO" id="GO:0006260">
    <property type="term" value="P:DNA replication"/>
    <property type="evidence" value="ECO:0007669"/>
    <property type="project" value="InterPro"/>
</dbReference>
<keyword evidence="1 2" id="KW-0238">DNA-binding</keyword>
<dbReference type="Pfam" id="PF00436">
    <property type="entry name" value="SSB"/>
    <property type="match status" value="1"/>
</dbReference>
<dbReference type="GO" id="GO:0009295">
    <property type="term" value="C:nucleoid"/>
    <property type="evidence" value="ECO:0007669"/>
    <property type="project" value="TreeGrafter"/>
</dbReference>
<dbReference type="SUPFAM" id="SSF50249">
    <property type="entry name" value="Nucleic acid-binding proteins"/>
    <property type="match status" value="1"/>
</dbReference>
<reference evidence="5 6" key="1">
    <citation type="journal article" date="2016" name="Nat. Commun.">
        <title>Thousands of microbial genomes shed light on interconnected biogeochemical processes in an aquifer system.</title>
        <authorList>
            <person name="Anantharaman K."/>
            <person name="Brown C.T."/>
            <person name="Hug L.A."/>
            <person name="Sharon I."/>
            <person name="Castelle C.J."/>
            <person name="Probst A.J."/>
            <person name="Thomas B.C."/>
            <person name="Singh A."/>
            <person name="Wilkins M.J."/>
            <person name="Karaoz U."/>
            <person name="Brodie E.L."/>
            <person name="Williams K.H."/>
            <person name="Hubbard S.S."/>
            <person name="Banfield J.F."/>
        </authorList>
    </citation>
    <scope>NUCLEOTIDE SEQUENCE [LARGE SCALE GENOMIC DNA]</scope>
</reference>
<feature type="compositionally biased region" description="Basic and acidic residues" evidence="4">
    <location>
        <begin position="112"/>
        <end position="121"/>
    </location>
</feature>
<gene>
    <name evidence="5" type="ORF">A3G31_04090</name>
</gene>
<comment type="caution">
    <text evidence="2">Lacks conserved residue(s) required for the propagation of feature annotation.</text>
</comment>
<comment type="caution">
    <text evidence="5">The sequence shown here is derived from an EMBL/GenBank/DDBJ whole genome shotgun (WGS) entry which is preliminary data.</text>
</comment>
<dbReference type="PIRSF" id="PIRSF002070">
    <property type="entry name" value="SSB"/>
    <property type="match status" value="1"/>
</dbReference>
<accession>A0A1F7SLD2</accession>
<dbReference type="PROSITE" id="PS50935">
    <property type="entry name" value="SSB"/>
    <property type="match status" value="1"/>
</dbReference>
<dbReference type="Proteomes" id="UP000178082">
    <property type="component" value="Unassembled WGS sequence"/>
</dbReference>
<dbReference type="HAMAP" id="MF_00984">
    <property type="entry name" value="SSB"/>
    <property type="match status" value="1"/>
</dbReference>
<evidence type="ECO:0000256" key="1">
    <source>
        <dbReference type="ARBA" id="ARBA00023125"/>
    </source>
</evidence>
<dbReference type="CDD" id="cd04496">
    <property type="entry name" value="SSB_OBF"/>
    <property type="match status" value="1"/>
</dbReference>
<protein>
    <recommendedName>
        <fullName evidence="2 3">Single-stranded DNA-binding protein</fullName>
        <shortName evidence="2">SSB</shortName>
    </recommendedName>
</protein>
<evidence type="ECO:0000256" key="4">
    <source>
        <dbReference type="SAM" id="MobiDB-lite"/>
    </source>
</evidence>
<dbReference type="NCBIfam" id="TIGR00621">
    <property type="entry name" value="ssb"/>
    <property type="match status" value="1"/>
</dbReference>
<dbReference type="InterPro" id="IPR000424">
    <property type="entry name" value="Primosome_PriB/ssb"/>
</dbReference>
<name>A0A1F7SLD2_9BACT</name>
<evidence type="ECO:0000256" key="2">
    <source>
        <dbReference type="HAMAP-Rule" id="MF_00984"/>
    </source>
</evidence>
<proteinExistence type="inferred from homology"/>
<organism evidence="5 6">
    <name type="scientific">Candidatus Schekmanbacteria bacterium RIFCSPLOWO2_12_FULL_38_15</name>
    <dbReference type="NCBI Taxonomy" id="1817883"/>
    <lineage>
        <taxon>Bacteria</taxon>
        <taxon>Candidatus Schekmaniibacteriota</taxon>
    </lineage>
</organism>
<dbReference type="InterPro" id="IPR012340">
    <property type="entry name" value="NA-bd_OB-fold"/>
</dbReference>
<dbReference type="Gene3D" id="2.40.50.140">
    <property type="entry name" value="Nucleic acid-binding proteins"/>
    <property type="match status" value="1"/>
</dbReference>
<comment type="subunit">
    <text evidence="2">Homotetramer.</text>
</comment>
<dbReference type="AlphaFoldDB" id="A0A1F7SLD2"/>
<sequence length="134" mass="15271">MRCFNKVILVGNLTKDPELRYTSGGIAVTNFSVAVNRAYTTKEGEKREEVSFFEIAAWRKLAENCGEYLKKGSPVLVEGRLKEDRWEDEEGNRRSKIKIEAYDVVFLPTKESRNSATKEEGNDVSLGEEEETPF</sequence>
<feature type="region of interest" description="Disordered" evidence="4">
    <location>
        <begin position="112"/>
        <end position="134"/>
    </location>
</feature>
<evidence type="ECO:0000313" key="6">
    <source>
        <dbReference type="Proteomes" id="UP000178082"/>
    </source>
</evidence>
<dbReference type="STRING" id="1817883.A3G31_04090"/>